<dbReference type="PANTHER" id="PTHR30055:SF234">
    <property type="entry name" value="HTH-TYPE TRANSCRIPTIONAL REGULATOR BETI"/>
    <property type="match status" value="1"/>
</dbReference>
<dbReference type="SUPFAM" id="SSF46689">
    <property type="entry name" value="Homeodomain-like"/>
    <property type="match status" value="1"/>
</dbReference>
<dbReference type="RefSeq" id="WP_141133950.1">
    <property type="nucleotide sequence ID" value="NZ_FZPA01000005.1"/>
</dbReference>
<evidence type="ECO:0000256" key="4">
    <source>
        <dbReference type="PROSITE-ProRule" id="PRU00335"/>
    </source>
</evidence>
<dbReference type="Pfam" id="PF00440">
    <property type="entry name" value="TetR_N"/>
    <property type="match status" value="1"/>
</dbReference>
<dbReference type="InterPro" id="IPR050109">
    <property type="entry name" value="HTH-type_TetR-like_transc_reg"/>
</dbReference>
<dbReference type="InterPro" id="IPR023772">
    <property type="entry name" value="DNA-bd_HTH_TetR-type_CS"/>
</dbReference>
<dbReference type="Gene3D" id="1.10.357.10">
    <property type="entry name" value="Tetracycline Repressor, domain 2"/>
    <property type="match status" value="1"/>
</dbReference>
<dbReference type="AlphaFoldDB" id="A0A239HD02"/>
<evidence type="ECO:0000313" key="7">
    <source>
        <dbReference type="Proteomes" id="UP000198339"/>
    </source>
</evidence>
<sequence length="206" mass="23209">MARPKLKDADKNRQSTRERLLDTAGALLAEVGMDRISTNMICERAGVTPPALYYYFGDKYEVIAALGERLMDRQNHVLTSWLAQHAPGGLAAYMDNFRELLRQSIEVTEREAGGVWIERALHATPRLEHVRLESHNYATERLVEAYAPLIPGRSREEIWQHMRMMVEFGYAAMEMSNAGTGMTRDAILDHTASMLKTATAQLIDGS</sequence>
<dbReference type="PROSITE" id="PS50977">
    <property type="entry name" value="HTH_TETR_2"/>
    <property type="match status" value="1"/>
</dbReference>
<dbReference type="OrthoDB" id="9779746at2"/>
<organism evidence="6 7">
    <name type="scientific">Sphingopyxis indica</name>
    <dbReference type="NCBI Taxonomy" id="436663"/>
    <lineage>
        <taxon>Bacteria</taxon>
        <taxon>Pseudomonadati</taxon>
        <taxon>Pseudomonadota</taxon>
        <taxon>Alphaproteobacteria</taxon>
        <taxon>Sphingomonadales</taxon>
        <taxon>Sphingomonadaceae</taxon>
        <taxon>Sphingopyxis</taxon>
    </lineage>
</organism>
<evidence type="ECO:0000313" key="6">
    <source>
        <dbReference type="EMBL" id="SNS79162.1"/>
    </source>
</evidence>
<feature type="domain" description="HTH tetR-type" evidence="5">
    <location>
        <begin position="14"/>
        <end position="74"/>
    </location>
</feature>
<dbReference type="GO" id="GO:0003700">
    <property type="term" value="F:DNA-binding transcription factor activity"/>
    <property type="evidence" value="ECO:0007669"/>
    <property type="project" value="TreeGrafter"/>
</dbReference>
<dbReference type="PROSITE" id="PS01081">
    <property type="entry name" value="HTH_TETR_1"/>
    <property type="match status" value="1"/>
</dbReference>
<reference evidence="6 7" key="1">
    <citation type="submission" date="2017-06" db="EMBL/GenBank/DDBJ databases">
        <authorList>
            <person name="Kim H.J."/>
            <person name="Triplett B.A."/>
        </authorList>
    </citation>
    <scope>NUCLEOTIDE SEQUENCE [LARGE SCALE GENOMIC DNA]</scope>
    <source>
        <strain evidence="6 7">DS15</strain>
    </source>
</reference>
<protein>
    <submittedName>
        <fullName evidence="6">Transcriptional regulator, TetR family</fullName>
    </submittedName>
</protein>
<keyword evidence="2 4" id="KW-0238">DNA-binding</keyword>
<name>A0A239HD02_9SPHN</name>
<dbReference type="PANTHER" id="PTHR30055">
    <property type="entry name" value="HTH-TYPE TRANSCRIPTIONAL REGULATOR RUTR"/>
    <property type="match status" value="1"/>
</dbReference>
<feature type="DNA-binding region" description="H-T-H motif" evidence="4">
    <location>
        <begin position="37"/>
        <end position="56"/>
    </location>
</feature>
<evidence type="ECO:0000256" key="2">
    <source>
        <dbReference type="ARBA" id="ARBA00023125"/>
    </source>
</evidence>
<proteinExistence type="predicted"/>
<dbReference type="PRINTS" id="PR00455">
    <property type="entry name" value="HTHTETR"/>
</dbReference>
<dbReference type="Proteomes" id="UP000198339">
    <property type="component" value="Unassembled WGS sequence"/>
</dbReference>
<keyword evidence="7" id="KW-1185">Reference proteome</keyword>
<dbReference type="InterPro" id="IPR009057">
    <property type="entry name" value="Homeodomain-like_sf"/>
</dbReference>
<accession>A0A239HD02</accession>
<dbReference type="GO" id="GO:0000976">
    <property type="term" value="F:transcription cis-regulatory region binding"/>
    <property type="evidence" value="ECO:0007669"/>
    <property type="project" value="TreeGrafter"/>
</dbReference>
<dbReference type="EMBL" id="FZPA01000005">
    <property type="protein sequence ID" value="SNS79162.1"/>
    <property type="molecule type" value="Genomic_DNA"/>
</dbReference>
<keyword evidence="3" id="KW-0804">Transcription</keyword>
<evidence type="ECO:0000259" key="5">
    <source>
        <dbReference type="PROSITE" id="PS50977"/>
    </source>
</evidence>
<keyword evidence="1" id="KW-0805">Transcription regulation</keyword>
<gene>
    <name evidence="6" type="ORF">SAMN06295955_10595</name>
</gene>
<dbReference type="InterPro" id="IPR001647">
    <property type="entry name" value="HTH_TetR"/>
</dbReference>
<evidence type="ECO:0000256" key="1">
    <source>
        <dbReference type="ARBA" id="ARBA00023015"/>
    </source>
</evidence>
<evidence type="ECO:0000256" key="3">
    <source>
        <dbReference type="ARBA" id="ARBA00023163"/>
    </source>
</evidence>